<dbReference type="EMBL" id="MU006091">
    <property type="protein sequence ID" value="KAF2841723.1"/>
    <property type="molecule type" value="Genomic_DNA"/>
</dbReference>
<evidence type="ECO:0000313" key="1">
    <source>
        <dbReference type="EMBL" id="KAF2841723.1"/>
    </source>
</evidence>
<dbReference type="GO" id="GO:0019171">
    <property type="term" value="F:(3R)-hydroxyacyl-[acyl-carrier-protein] dehydratase activity"/>
    <property type="evidence" value="ECO:0007669"/>
    <property type="project" value="TreeGrafter"/>
</dbReference>
<accession>A0A9P4VS63</accession>
<comment type="caution">
    <text evidence="1">The sequence shown here is derived from an EMBL/GenBank/DDBJ whole genome shotgun (WGS) entry which is preliminary data.</text>
</comment>
<dbReference type="Gene3D" id="3.10.129.10">
    <property type="entry name" value="Hotdog Thioesterase"/>
    <property type="match status" value="1"/>
</dbReference>
<dbReference type="PANTHER" id="PTHR28152">
    <property type="entry name" value="HYDROXYACYL-THIOESTER DEHYDRATASE TYPE 2, MITOCHONDRIAL"/>
    <property type="match status" value="1"/>
</dbReference>
<dbReference type="Proteomes" id="UP000799429">
    <property type="component" value="Unassembled WGS sequence"/>
</dbReference>
<name>A0A9P4VS63_9PEZI</name>
<feature type="non-terminal residue" evidence="1">
    <location>
        <position position="1"/>
    </location>
</feature>
<feature type="non-terminal residue" evidence="1">
    <location>
        <position position="344"/>
    </location>
</feature>
<gene>
    <name evidence="1" type="ORF">M501DRAFT_919687</name>
</gene>
<dbReference type="AlphaFoldDB" id="A0A9P4VS63"/>
<proteinExistence type="predicted"/>
<dbReference type="PANTHER" id="PTHR28152:SF1">
    <property type="entry name" value="HYDROXYACYL-THIOESTER DEHYDRATASE TYPE 2, MITOCHONDRIAL"/>
    <property type="match status" value="1"/>
</dbReference>
<organism evidence="1 2">
    <name type="scientific">Patellaria atrata CBS 101060</name>
    <dbReference type="NCBI Taxonomy" id="1346257"/>
    <lineage>
        <taxon>Eukaryota</taxon>
        <taxon>Fungi</taxon>
        <taxon>Dikarya</taxon>
        <taxon>Ascomycota</taxon>
        <taxon>Pezizomycotina</taxon>
        <taxon>Dothideomycetes</taxon>
        <taxon>Dothideomycetes incertae sedis</taxon>
        <taxon>Patellariales</taxon>
        <taxon>Patellariaceae</taxon>
        <taxon>Patellaria</taxon>
    </lineage>
</organism>
<sequence length="344" mass="39343">PLPRRDASTLDHLIKSMPRRTLPLIYDNLIPDNVYRLSRTLKSFVPEAWFPQWKELPPRNASFPLPTGSHLVYFNPAISADRLLPDGTDPLQSPGPPFVRRMWAGGYYKINPTFRFDLHPMVQARRWVCMESIRDIQIKGLIGDEKIFVGIERRIAPVKLDFSITDGDQRNLLWAAHEDSFNGARIIERRNIVFMTERSPETAAALAVQINDKILKPPHKPDFFYTITPTPSLLFRYSALTFNAHSIHLDPEYCRKIEGHRNLLVHGPLTFTLLSLLLENHLKCVVNPGNRKEQHILQIQYRNLAPLYVDEPLTLCGKELSPEKYELWAQTPAGGIAVKATAIT</sequence>
<protein>
    <submittedName>
        <fullName evidence="1">Uncharacterized protein</fullName>
    </submittedName>
</protein>
<dbReference type="SUPFAM" id="SSF54637">
    <property type="entry name" value="Thioesterase/thiol ester dehydrase-isomerase"/>
    <property type="match status" value="1"/>
</dbReference>
<evidence type="ECO:0000313" key="2">
    <source>
        <dbReference type="Proteomes" id="UP000799429"/>
    </source>
</evidence>
<reference evidence="1" key="1">
    <citation type="journal article" date="2020" name="Stud. Mycol.">
        <title>101 Dothideomycetes genomes: a test case for predicting lifestyles and emergence of pathogens.</title>
        <authorList>
            <person name="Haridas S."/>
            <person name="Albert R."/>
            <person name="Binder M."/>
            <person name="Bloem J."/>
            <person name="Labutti K."/>
            <person name="Salamov A."/>
            <person name="Andreopoulos B."/>
            <person name="Baker S."/>
            <person name="Barry K."/>
            <person name="Bills G."/>
            <person name="Bluhm B."/>
            <person name="Cannon C."/>
            <person name="Castanera R."/>
            <person name="Culley D."/>
            <person name="Daum C."/>
            <person name="Ezra D."/>
            <person name="Gonzalez J."/>
            <person name="Henrissat B."/>
            <person name="Kuo A."/>
            <person name="Liang C."/>
            <person name="Lipzen A."/>
            <person name="Lutzoni F."/>
            <person name="Magnuson J."/>
            <person name="Mondo S."/>
            <person name="Nolan M."/>
            <person name="Ohm R."/>
            <person name="Pangilinan J."/>
            <person name="Park H.-J."/>
            <person name="Ramirez L."/>
            <person name="Alfaro M."/>
            <person name="Sun H."/>
            <person name="Tritt A."/>
            <person name="Yoshinaga Y."/>
            <person name="Zwiers L.-H."/>
            <person name="Turgeon B."/>
            <person name="Goodwin S."/>
            <person name="Spatafora J."/>
            <person name="Crous P."/>
            <person name="Grigoriev I."/>
        </authorList>
    </citation>
    <scope>NUCLEOTIDE SEQUENCE</scope>
    <source>
        <strain evidence="1">CBS 101060</strain>
    </source>
</reference>
<keyword evidence="2" id="KW-1185">Reference proteome</keyword>
<dbReference type="InterPro" id="IPR029069">
    <property type="entry name" value="HotDog_dom_sf"/>
</dbReference>
<dbReference type="OrthoDB" id="3257538at2759"/>
<dbReference type="GO" id="GO:0005739">
    <property type="term" value="C:mitochondrion"/>
    <property type="evidence" value="ECO:0007669"/>
    <property type="project" value="TreeGrafter"/>
</dbReference>
<dbReference type="InterPro" id="IPR052741">
    <property type="entry name" value="Mitochondrial_HTD2"/>
</dbReference>